<dbReference type="PANTHER" id="PTHR46025:SF3">
    <property type="entry name" value="XYLOSYLTRANSFERASE OXT"/>
    <property type="match status" value="1"/>
</dbReference>
<feature type="non-terminal residue" evidence="6">
    <location>
        <position position="1"/>
    </location>
</feature>
<dbReference type="InterPro" id="IPR043538">
    <property type="entry name" value="XYLT"/>
</dbReference>
<evidence type="ECO:0000259" key="5">
    <source>
        <dbReference type="Pfam" id="PF12529"/>
    </source>
</evidence>
<evidence type="ECO:0000256" key="3">
    <source>
        <dbReference type="ARBA" id="ARBA00022968"/>
    </source>
</evidence>
<dbReference type="OrthoDB" id="2019572at2759"/>
<name>A0A8J2K073_9HEXA</name>
<dbReference type="GO" id="GO:0000139">
    <property type="term" value="C:Golgi membrane"/>
    <property type="evidence" value="ECO:0007669"/>
    <property type="project" value="UniProtKB-SubCell"/>
</dbReference>
<feature type="domain" description="Xylosyltransferase C-terminal" evidence="5">
    <location>
        <begin position="96"/>
        <end position="211"/>
    </location>
</feature>
<proteinExistence type="predicted"/>
<sequence>SFFHTVLRNSALCDTSVDNNLHVTNWKRKLGCKCQYRNVVDWCGCSPNDFRLNDWQRLQVTENRLLFFGRKFESTVSQSIVNNLESWLNPQRAQAHSKTSDRYWQSIYHHHDLSPKADDAVKALGFSLSRRTLKYLASIFFSKICHPLMFEQLYGNPELILGIDDVHYADLQVVEMNVYLRHDVIQGILVRFRGSIENLHIEAESWFTFVTMSSEIPNLETRFQVQAVINISVPEGSTSNFIKPNLETPLLPGIWSVEVLSQDGVQLSQVEFIILPLQFYHGESLATAQNQFQDSIASTGLPFDRSELSSLQLSRVIDGLTSRMFVLEDACFVKETSSPKFQKNICIEKEWSSFHPDPKSTIDGIDKQTGFLVP</sequence>
<keyword evidence="4" id="KW-1133">Transmembrane helix</keyword>
<accession>A0A8J2K073</accession>
<dbReference type="Pfam" id="PF12529">
    <property type="entry name" value="Xylo_C"/>
    <property type="match status" value="1"/>
</dbReference>
<dbReference type="PANTHER" id="PTHR46025">
    <property type="entry name" value="XYLOSYLTRANSFERASE OXT"/>
    <property type="match status" value="1"/>
</dbReference>
<gene>
    <name evidence="6" type="ORF">AFUS01_LOCUS14216</name>
</gene>
<dbReference type="GO" id="GO:0030158">
    <property type="term" value="F:protein xylosyltransferase activity"/>
    <property type="evidence" value="ECO:0007669"/>
    <property type="project" value="InterPro"/>
</dbReference>
<keyword evidence="4" id="KW-0472">Membrane</keyword>
<organism evidence="6 7">
    <name type="scientific">Allacma fusca</name>
    <dbReference type="NCBI Taxonomy" id="39272"/>
    <lineage>
        <taxon>Eukaryota</taxon>
        <taxon>Metazoa</taxon>
        <taxon>Ecdysozoa</taxon>
        <taxon>Arthropoda</taxon>
        <taxon>Hexapoda</taxon>
        <taxon>Collembola</taxon>
        <taxon>Symphypleona</taxon>
        <taxon>Sminthuridae</taxon>
        <taxon>Allacma</taxon>
    </lineage>
</organism>
<keyword evidence="3" id="KW-0735">Signal-anchor</keyword>
<comment type="subcellular location">
    <subcellularLocation>
        <location evidence="1">Golgi apparatus membrane</location>
        <topology evidence="1">Single-pass type II membrane protein</topology>
    </subcellularLocation>
</comment>
<protein>
    <recommendedName>
        <fullName evidence="5">Xylosyltransferase C-terminal domain-containing protein</fullName>
    </recommendedName>
</protein>
<keyword evidence="2" id="KW-0812">Transmembrane</keyword>
<evidence type="ECO:0000256" key="4">
    <source>
        <dbReference type="ARBA" id="ARBA00022989"/>
    </source>
</evidence>
<dbReference type="EMBL" id="CAJVCH010119347">
    <property type="protein sequence ID" value="CAG7725250.1"/>
    <property type="molecule type" value="Genomic_DNA"/>
</dbReference>
<evidence type="ECO:0000313" key="7">
    <source>
        <dbReference type="Proteomes" id="UP000708208"/>
    </source>
</evidence>
<dbReference type="InterPro" id="IPR024448">
    <property type="entry name" value="XylT_C"/>
</dbReference>
<dbReference type="GO" id="GO:0050650">
    <property type="term" value="P:chondroitin sulfate proteoglycan biosynthetic process"/>
    <property type="evidence" value="ECO:0007669"/>
    <property type="project" value="TreeGrafter"/>
</dbReference>
<reference evidence="6" key="1">
    <citation type="submission" date="2021-06" db="EMBL/GenBank/DDBJ databases">
        <authorList>
            <person name="Hodson N. C."/>
            <person name="Mongue J. A."/>
            <person name="Jaron S. K."/>
        </authorList>
    </citation>
    <scope>NUCLEOTIDE SEQUENCE</scope>
</reference>
<dbReference type="Proteomes" id="UP000708208">
    <property type="component" value="Unassembled WGS sequence"/>
</dbReference>
<evidence type="ECO:0000256" key="1">
    <source>
        <dbReference type="ARBA" id="ARBA00004323"/>
    </source>
</evidence>
<dbReference type="AlphaFoldDB" id="A0A8J2K073"/>
<evidence type="ECO:0000313" key="6">
    <source>
        <dbReference type="EMBL" id="CAG7725250.1"/>
    </source>
</evidence>
<keyword evidence="7" id="KW-1185">Reference proteome</keyword>
<dbReference type="GO" id="GO:0015012">
    <property type="term" value="P:heparan sulfate proteoglycan biosynthetic process"/>
    <property type="evidence" value="ECO:0007669"/>
    <property type="project" value="TreeGrafter"/>
</dbReference>
<evidence type="ECO:0000256" key="2">
    <source>
        <dbReference type="ARBA" id="ARBA00022692"/>
    </source>
</evidence>
<comment type="caution">
    <text evidence="6">The sequence shown here is derived from an EMBL/GenBank/DDBJ whole genome shotgun (WGS) entry which is preliminary data.</text>
</comment>